<evidence type="ECO:0000256" key="1">
    <source>
        <dbReference type="SAM" id="MobiDB-lite"/>
    </source>
</evidence>
<dbReference type="Proteomes" id="UP000835052">
    <property type="component" value="Unassembled WGS sequence"/>
</dbReference>
<gene>
    <name evidence="3" type="ORF">CAUJ_LOCUS13703</name>
</gene>
<dbReference type="Gene3D" id="1.20.1280.50">
    <property type="match status" value="1"/>
</dbReference>
<reference evidence="3" key="1">
    <citation type="submission" date="2020-10" db="EMBL/GenBank/DDBJ databases">
        <authorList>
            <person name="Kikuchi T."/>
        </authorList>
    </citation>
    <scope>NUCLEOTIDE SEQUENCE</scope>
    <source>
        <strain evidence="3">NKZ352</strain>
    </source>
</reference>
<keyword evidence="4" id="KW-1185">Reference proteome</keyword>
<dbReference type="EMBL" id="CAJGYM010000105">
    <property type="protein sequence ID" value="CAD6197796.1"/>
    <property type="molecule type" value="Genomic_DNA"/>
</dbReference>
<dbReference type="OrthoDB" id="5811793at2759"/>
<comment type="caution">
    <text evidence="3">The sequence shown here is derived from an EMBL/GenBank/DDBJ whole genome shotgun (WGS) entry which is preliminary data.</text>
</comment>
<dbReference type="SMART" id="SM00256">
    <property type="entry name" value="FBOX"/>
    <property type="match status" value="1"/>
</dbReference>
<accession>A0A8S1HP80</accession>
<dbReference type="Pfam" id="PF12937">
    <property type="entry name" value="F-box-like"/>
    <property type="match status" value="1"/>
</dbReference>
<evidence type="ECO:0000313" key="4">
    <source>
        <dbReference type="Proteomes" id="UP000835052"/>
    </source>
</evidence>
<feature type="region of interest" description="Disordered" evidence="1">
    <location>
        <begin position="389"/>
        <end position="410"/>
    </location>
</feature>
<proteinExistence type="predicted"/>
<organism evidence="3 4">
    <name type="scientific">Caenorhabditis auriculariae</name>
    <dbReference type="NCBI Taxonomy" id="2777116"/>
    <lineage>
        <taxon>Eukaryota</taxon>
        <taxon>Metazoa</taxon>
        <taxon>Ecdysozoa</taxon>
        <taxon>Nematoda</taxon>
        <taxon>Chromadorea</taxon>
        <taxon>Rhabditida</taxon>
        <taxon>Rhabditina</taxon>
        <taxon>Rhabditomorpha</taxon>
        <taxon>Rhabditoidea</taxon>
        <taxon>Rhabditidae</taxon>
        <taxon>Peloderinae</taxon>
        <taxon>Caenorhabditis</taxon>
    </lineage>
</organism>
<evidence type="ECO:0000313" key="3">
    <source>
        <dbReference type="EMBL" id="CAD6197796.1"/>
    </source>
</evidence>
<feature type="domain" description="F-box" evidence="2">
    <location>
        <begin position="75"/>
        <end position="126"/>
    </location>
</feature>
<dbReference type="SUPFAM" id="SSF81383">
    <property type="entry name" value="F-box domain"/>
    <property type="match status" value="1"/>
</dbReference>
<protein>
    <recommendedName>
        <fullName evidence="2">F-box domain-containing protein</fullName>
    </recommendedName>
</protein>
<name>A0A8S1HP80_9PELO</name>
<evidence type="ECO:0000259" key="2">
    <source>
        <dbReference type="PROSITE" id="PS50181"/>
    </source>
</evidence>
<sequence>MEVQRKRSFNTTNTAHDFRQEYKGSVLESKFRSAKKPERNAFRSLADWILAKASYLRSAKPKPFPTSMNVFNSTPSDFEKLPNELVCQIFGECDATTLLSCRRVCRRFSDVVDYIDPAAPVVLSRLVLTGQPKKGLEMRWVTYEGQRTKAVTVTASEIRNGASFGFNFERFVVQRIIIKDIVLTDDFVDFLRHQLQYSDLSQLVQLSLNNVDFSAANSLTLHRLLAGLAKHLELFEVTGGFGMRADSVTDAHLGQLDATRVRRISIDGVRFGSRCKALRVGDASLRLFAASRSFPTLILDRCAVTTRSVCDYTQEWFEQRAETEKQLRSQVCTVKRCPGVKGSAFAAECQRRGLQCRDRRASGTLTLYNIHEGDADFKREFTVALAAVASQDDESPAKPQPVEAAPVLAA</sequence>
<dbReference type="InterPro" id="IPR036047">
    <property type="entry name" value="F-box-like_dom_sf"/>
</dbReference>
<dbReference type="AlphaFoldDB" id="A0A8S1HP80"/>
<dbReference type="PROSITE" id="PS50181">
    <property type="entry name" value="FBOX"/>
    <property type="match status" value="1"/>
</dbReference>
<dbReference type="CDD" id="cd09917">
    <property type="entry name" value="F-box_SF"/>
    <property type="match status" value="1"/>
</dbReference>
<dbReference type="InterPro" id="IPR001810">
    <property type="entry name" value="F-box_dom"/>
</dbReference>